<dbReference type="InterPro" id="IPR043129">
    <property type="entry name" value="ATPase_NBD"/>
</dbReference>
<evidence type="ECO:0000256" key="14">
    <source>
        <dbReference type="ARBA" id="ARBA00038036"/>
    </source>
</evidence>
<dbReference type="PANTHER" id="PTHR34265:SF1">
    <property type="entry name" value="TYPE III PANTOTHENATE KINASE"/>
    <property type="match status" value="1"/>
</dbReference>
<comment type="caution">
    <text evidence="16">Lacks conserved residue(s) required for the propagation of feature annotation.</text>
</comment>
<evidence type="ECO:0000256" key="15">
    <source>
        <dbReference type="ARBA" id="ARBA00040883"/>
    </source>
</evidence>
<accession>A0A8B4SBV9</accession>
<keyword evidence="18" id="KW-1185">Reference proteome</keyword>
<keyword evidence="13 16" id="KW-0173">Coenzyme A biosynthesis</keyword>
<comment type="pathway">
    <text evidence="4 16">Cofactor biosynthesis; coenzyme A biosynthesis; CoA from (R)-pantothenate: step 1/5.</text>
</comment>
<dbReference type="SUPFAM" id="SSF53067">
    <property type="entry name" value="Actin-like ATPase domain"/>
    <property type="match status" value="2"/>
</dbReference>
<dbReference type="Proteomes" id="UP000255070">
    <property type="component" value="Unassembled WGS sequence"/>
</dbReference>
<evidence type="ECO:0000256" key="6">
    <source>
        <dbReference type="ARBA" id="ARBA00012102"/>
    </source>
</evidence>
<evidence type="ECO:0000256" key="1">
    <source>
        <dbReference type="ARBA" id="ARBA00001206"/>
    </source>
</evidence>
<comment type="catalytic activity">
    <reaction evidence="1 16">
        <text>(R)-pantothenate + ATP = (R)-4'-phosphopantothenate + ADP + H(+)</text>
        <dbReference type="Rhea" id="RHEA:16373"/>
        <dbReference type="ChEBI" id="CHEBI:10986"/>
        <dbReference type="ChEBI" id="CHEBI:15378"/>
        <dbReference type="ChEBI" id="CHEBI:29032"/>
        <dbReference type="ChEBI" id="CHEBI:30616"/>
        <dbReference type="ChEBI" id="CHEBI:456216"/>
        <dbReference type="EC" id="2.7.1.33"/>
    </reaction>
</comment>
<dbReference type="GO" id="GO:0005524">
    <property type="term" value="F:ATP binding"/>
    <property type="evidence" value="ECO:0007669"/>
    <property type="project" value="UniProtKB-UniRule"/>
</dbReference>
<dbReference type="GO" id="GO:0015937">
    <property type="term" value="P:coenzyme A biosynthetic process"/>
    <property type="evidence" value="ECO:0007669"/>
    <property type="project" value="UniProtKB-UniRule"/>
</dbReference>
<dbReference type="EMBL" id="UFXL01000001">
    <property type="protein sequence ID" value="SUY79750.1"/>
    <property type="molecule type" value="Genomic_DNA"/>
</dbReference>
<feature type="binding site" evidence="16">
    <location>
        <position position="117"/>
    </location>
    <ligand>
        <name>substrate</name>
    </ligand>
</feature>
<dbReference type="CDD" id="cd24015">
    <property type="entry name" value="ASKHA_NBD_PanK-III"/>
    <property type="match status" value="1"/>
</dbReference>
<feature type="active site" description="Proton acceptor" evidence="16">
    <location>
        <position position="126"/>
    </location>
</feature>
<keyword evidence="12 16" id="KW-0630">Potassium</keyword>
<comment type="cofactor">
    <cofactor evidence="2">
        <name>K(+)</name>
        <dbReference type="ChEBI" id="CHEBI:29103"/>
    </cofactor>
</comment>
<evidence type="ECO:0000313" key="18">
    <source>
        <dbReference type="Proteomes" id="UP000255070"/>
    </source>
</evidence>
<dbReference type="Gene3D" id="3.30.420.40">
    <property type="match status" value="2"/>
</dbReference>
<comment type="subcellular location">
    <subcellularLocation>
        <location evidence="3 16">Cytoplasm</location>
    </subcellularLocation>
</comment>
<comment type="subunit">
    <text evidence="5 16">Homodimer.</text>
</comment>
<evidence type="ECO:0000313" key="17">
    <source>
        <dbReference type="EMBL" id="SUY79750.1"/>
    </source>
</evidence>
<dbReference type="HAMAP" id="MF_01274">
    <property type="entry name" value="Pantothen_kinase_3"/>
    <property type="match status" value="1"/>
</dbReference>
<evidence type="ECO:0000256" key="3">
    <source>
        <dbReference type="ARBA" id="ARBA00004496"/>
    </source>
</evidence>
<dbReference type="UniPathway" id="UPA00241">
    <property type="reaction ID" value="UER00352"/>
</dbReference>
<evidence type="ECO:0000256" key="2">
    <source>
        <dbReference type="ARBA" id="ARBA00001958"/>
    </source>
</evidence>
<dbReference type="GO" id="GO:0005737">
    <property type="term" value="C:cytoplasm"/>
    <property type="evidence" value="ECO:0007669"/>
    <property type="project" value="UniProtKB-SubCell"/>
</dbReference>
<keyword evidence="8 16" id="KW-0808">Transferase</keyword>
<organism evidence="17 18">
    <name type="scientific">Comamonas testosteroni</name>
    <name type="common">Pseudomonas testosteroni</name>
    <dbReference type="NCBI Taxonomy" id="285"/>
    <lineage>
        <taxon>Bacteria</taxon>
        <taxon>Pseudomonadati</taxon>
        <taxon>Pseudomonadota</taxon>
        <taxon>Betaproteobacteria</taxon>
        <taxon>Burkholderiales</taxon>
        <taxon>Comamonadaceae</taxon>
        <taxon>Comamonas</taxon>
    </lineage>
</organism>
<feature type="binding site" evidence="16">
    <location>
        <begin position="25"/>
        <end position="32"/>
    </location>
    <ligand>
        <name>ATP</name>
        <dbReference type="ChEBI" id="CHEBI:30616"/>
    </ligand>
</feature>
<feature type="binding site" evidence="16">
    <location>
        <begin position="124"/>
        <end position="127"/>
    </location>
    <ligand>
        <name>substrate</name>
    </ligand>
</feature>
<dbReference type="Pfam" id="PF03309">
    <property type="entry name" value="Pan_kinase"/>
    <property type="match status" value="1"/>
</dbReference>
<dbReference type="EC" id="2.7.1.33" evidence="6 16"/>
<feature type="binding site" evidence="16">
    <location>
        <position position="154"/>
    </location>
    <ligand>
        <name>ATP</name>
        <dbReference type="ChEBI" id="CHEBI:30616"/>
    </ligand>
</feature>
<protein>
    <recommendedName>
        <fullName evidence="15 16">Type III pantothenate kinase</fullName>
        <ecNumber evidence="6 16">2.7.1.33</ecNumber>
    </recommendedName>
    <alternativeName>
        <fullName evidence="16">PanK-III</fullName>
    </alternativeName>
    <alternativeName>
        <fullName evidence="16">Pantothenic acid kinase</fullName>
    </alternativeName>
</protein>
<keyword evidence="7 16" id="KW-0963">Cytoplasm</keyword>
<comment type="cofactor">
    <cofactor evidence="16">
        <name>NH4(+)</name>
        <dbReference type="ChEBI" id="CHEBI:28938"/>
    </cofactor>
    <cofactor evidence="16">
        <name>K(+)</name>
        <dbReference type="ChEBI" id="CHEBI:29103"/>
    </cofactor>
    <text evidence="16">A monovalent cation. Ammonium or potassium.</text>
</comment>
<evidence type="ECO:0000256" key="13">
    <source>
        <dbReference type="ARBA" id="ARBA00022993"/>
    </source>
</evidence>
<evidence type="ECO:0000256" key="16">
    <source>
        <dbReference type="HAMAP-Rule" id="MF_01274"/>
    </source>
</evidence>
<evidence type="ECO:0000256" key="10">
    <source>
        <dbReference type="ARBA" id="ARBA00022777"/>
    </source>
</evidence>
<reference evidence="17 18" key="1">
    <citation type="submission" date="2018-06" db="EMBL/GenBank/DDBJ databases">
        <authorList>
            <consortium name="Pathogen Informatics"/>
            <person name="Doyle S."/>
        </authorList>
    </citation>
    <scope>NUCLEOTIDE SEQUENCE [LARGE SCALE GENOMIC DNA]</scope>
    <source>
        <strain evidence="17 18">NCTC10698</strain>
    </source>
</reference>
<name>A0A8B4SBV9_COMTE</name>
<dbReference type="NCBIfam" id="TIGR00671">
    <property type="entry name" value="baf"/>
    <property type="match status" value="1"/>
</dbReference>
<keyword evidence="11 16" id="KW-0067">ATP-binding</keyword>
<comment type="caution">
    <text evidence="17">The sequence shown here is derived from an EMBL/GenBank/DDBJ whole genome shotgun (WGS) entry which is preliminary data.</text>
</comment>
<proteinExistence type="inferred from homology"/>
<evidence type="ECO:0000256" key="4">
    <source>
        <dbReference type="ARBA" id="ARBA00005225"/>
    </source>
</evidence>
<dbReference type="InterPro" id="IPR004619">
    <property type="entry name" value="Type_III_PanK"/>
</dbReference>
<evidence type="ECO:0000256" key="7">
    <source>
        <dbReference type="ARBA" id="ARBA00022490"/>
    </source>
</evidence>
<feature type="binding site" evidence="16">
    <location>
        <position position="204"/>
    </location>
    <ligand>
        <name>substrate</name>
    </ligand>
</feature>
<evidence type="ECO:0000256" key="5">
    <source>
        <dbReference type="ARBA" id="ARBA00011738"/>
    </source>
</evidence>
<comment type="similarity">
    <text evidence="14 16">Belongs to the type III pantothenate kinase family.</text>
</comment>
<sequence>MNVTSGCLSQRKVLIIRRMTFLAIDIGNTRLKWAMYEDHRPGAALLAHGAEFLEHIERLAEGAWAGLPAPERMLGCVVAGETARRRVHEQIELMLGWNLEPQWVVPSIAEAGVTNGYDHPSRLGADRWVAMIGARHHMLQLGEARPLITVMVGTAVTVDAMDAQGYFLGGLIIPGHGIMLRALEGGTAGLHVPTGEVRCFPKNTSDALTSGGTYAIAGAVERMYQHLAEHCGAEPMCIMAGGAGWKMSPSMTRPFELINNLIFDGLLVMAEKRWA</sequence>
<comment type="function">
    <text evidence="16">Catalyzes the phosphorylation of pantothenate (Pan), the first step in CoA biosynthesis.</text>
</comment>
<dbReference type="GO" id="GO:0004594">
    <property type="term" value="F:pantothenate kinase activity"/>
    <property type="evidence" value="ECO:0007669"/>
    <property type="project" value="UniProtKB-UniRule"/>
</dbReference>
<keyword evidence="9 16" id="KW-0547">Nucleotide-binding</keyword>
<keyword evidence="10 16" id="KW-0418">Kinase</keyword>
<evidence type="ECO:0000256" key="12">
    <source>
        <dbReference type="ARBA" id="ARBA00022958"/>
    </source>
</evidence>
<gene>
    <name evidence="16 17" type="primary">coaX</name>
    <name evidence="17" type="ORF">NCTC10698_04695</name>
</gene>
<dbReference type="AlphaFoldDB" id="A0A8B4SBV9"/>
<evidence type="ECO:0000256" key="8">
    <source>
        <dbReference type="ARBA" id="ARBA00022679"/>
    </source>
</evidence>
<dbReference type="PANTHER" id="PTHR34265">
    <property type="entry name" value="TYPE III PANTOTHENATE KINASE"/>
    <property type="match status" value="1"/>
</dbReference>
<evidence type="ECO:0000256" key="9">
    <source>
        <dbReference type="ARBA" id="ARBA00022741"/>
    </source>
</evidence>
<evidence type="ECO:0000256" key="11">
    <source>
        <dbReference type="ARBA" id="ARBA00022840"/>
    </source>
</evidence>